<sequence length="181" mass="20374">MYSVQDVQAVFIDRDGTIGGTGHFIHPRDFELYPNAQEAITLLKGTGTKVFAFTNQYRISRGQATVQEFEQQFQEYGFDQAYICSHEEECSCRKPKPGMLLQAAEEHDLDLTKCIVIGDVGDTDMLAAHAVGAVKVMVRTGWGESSLTKFREKWAQTEPDYVAADILEAVHWIIGNFVYKE</sequence>
<protein>
    <recommendedName>
        <fullName evidence="1">D,D-heptose 1,7-bisphosphate phosphatase</fullName>
        <ecNumber evidence="1">3.1.3.-</ecNumber>
    </recommendedName>
</protein>
<keyword evidence="1" id="KW-0119">Carbohydrate metabolism</keyword>
<dbReference type="RefSeq" id="WP_366289674.1">
    <property type="nucleotide sequence ID" value="NZ_CP159992.1"/>
</dbReference>
<feature type="binding site" evidence="4">
    <location>
        <position position="13"/>
    </location>
    <ligand>
        <name>Mg(2+)</name>
        <dbReference type="ChEBI" id="CHEBI:18420"/>
    </ligand>
</feature>
<feature type="binding site" evidence="4">
    <location>
        <position position="92"/>
    </location>
    <ligand>
        <name>Zn(2+)</name>
        <dbReference type="ChEBI" id="CHEBI:29105"/>
    </ligand>
</feature>
<feature type="binding site" evidence="4">
    <location>
        <position position="86"/>
    </location>
    <ligand>
        <name>Zn(2+)</name>
        <dbReference type="ChEBI" id="CHEBI:29105"/>
    </ligand>
</feature>
<keyword evidence="4" id="KW-0862">Zinc</keyword>
<comment type="cofactor">
    <cofactor evidence="4">
        <name>Zn(2+)</name>
        <dbReference type="ChEBI" id="CHEBI:29105"/>
    </cofactor>
</comment>
<dbReference type="NCBIfam" id="TIGR01549">
    <property type="entry name" value="HAD-SF-IA-v1"/>
    <property type="match status" value="1"/>
</dbReference>
<feature type="binding site" evidence="4">
    <location>
        <position position="15"/>
    </location>
    <ligand>
        <name>Mg(2+)</name>
        <dbReference type="ChEBI" id="CHEBI:18420"/>
    </ligand>
</feature>
<comment type="cofactor">
    <cofactor evidence="4">
        <name>Mg(2+)</name>
        <dbReference type="ChEBI" id="CHEBI:18420"/>
    </cofactor>
</comment>
<feature type="binding site" evidence="4">
    <location>
        <position position="84"/>
    </location>
    <ligand>
        <name>Zn(2+)</name>
        <dbReference type="ChEBI" id="CHEBI:29105"/>
    </ligand>
</feature>
<evidence type="ECO:0000256" key="2">
    <source>
        <dbReference type="PIRSR" id="PIRSR004682-1"/>
    </source>
</evidence>
<evidence type="ECO:0000313" key="5">
    <source>
        <dbReference type="EMBL" id="XCP93144.1"/>
    </source>
</evidence>
<dbReference type="InterPro" id="IPR023214">
    <property type="entry name" value="HAD_sf"/>
</dbReference>
<feature type="site" description="Stabilizes the phosphoryl group" evidence="3">
    <location>
        <position position="54"/>
    </location>
</feature>
<dbReference type="GO" id="GO:0005975">
    <property type="term" value="P:carbohydrate metabolic process"/>
    <property type="evidence" value="ECO:0007669"/>
    <property type="project" value="InterPro"/>
</dbReference>
<feature type="binding site" evidence="4">
    <location>
        <position position="90"/>
    </location>
    <ligand>
        <name>Zn(2+)</name>
        <dbReference type="ChEBI" id="CHEBI:29105"/>
    </ligand>
</feature>
<dbReference type="EC" id="3.1.3.-" evidence="1"/>
<dbReference type="Gene3D" id="3.40.50.1000">
    <property type="entry name" value="HAD superfamily/HAD-like"/>
    <property type="match status" value="1"/>
</dbReference>
<comment type="subcellular location">
    <subcellularLocation>
        <location evidence="1">Cytoplasm</location>
    </subcellularLocation>
</comment>
<dbReference type="InterPro" id="IPR006439">
    <property type="entry name" value="HAD-SF_hydro_IA"/>
</dbReference>
<feature type="binding site" evidence="4">
    <location>
        <position position="119"/>
    </location>
    <ligand>
        <name>Mg(2+)</name>
        <dbReference type="ChEBI" id="CHEBI:18420"/>
    </ligand>
</feature>
<dbReference type="NCBIfam" id="NF005264">
    <property type="entry name" value="PRK06769.1"/>
    <property type="match status" value="1"/>
</dbReference>
<keyword evidence="4" id="KW-0460">Magnesium</keyword>
<dbReference type="NCBIfam" id="TIGR01662">
    <property type="entry name" value="HAD-SF-IIIA"/>
    <property type="match status" value="1"/>
</dbReference>
<evidence type="ECO:0000256" key="1">
    <source>
        <dbReference type="PIRNR" id="PIRNR004682"/>
    </source>
</evidence>
<reference evidence="5" key="1">
    <citation type="submission" date="2024-05" db="EMBL/GenBank/DDBJ databases">
        <title>Draft genome assemblies of 36 bacteria isolated from hibernating arctic ground squirrels.</title>
        <authorList>
            <person name="McKee H."/>
            <person name="Mullen L."/>
            <person name="Drown D.M."/>
            <person name="Duddleston K.N."/>
        </authorList>
    </citation>
    <scope>NUCLEOTIDE SEQUENCE</scope>
    <source>
        <strain evidence="5">AN1007</strain>
    </source>
</reference>
<dbReference type="InterPro" id="IPR036412">
    <property type="entry name" value="HAD-like_sf"/>
</dbReference>
<dbReference type="GO" id="GO:0046872">
    <property type="term" value="F:metal ion binding"/>
    <property type="evidence" value="ECO:0007669"/>
    <property type="project" value="UniProtKB-KW"/>
</dbReference>
<comment type="similarity">
    <text evidence="1">Belongs to the gmhB family.</text>
</comment>
<organism evidence="5">
    <name type="scientific">Paenibacillus sp. AN1007</name>
    <dbReference type="NCBI Taxonomy" id="3151385"/>
    <lineage>
        <taxon>Bacteria</taxon>
        <taxon>Bacillati</taxon>
        <taxon>Bacillota</taxon>
        <taxon>Bacilli</taxon>
        <taxon>Bacillales</taxon>
        <taxon>Paenibacillaceae</taxon>
        <taxon>Paenibacillus</taxon>
    </lineage>
</organism>
<dbReference type="InterPro" id="IPR006549">
    <property type="entry name" value="HAD-SF_hydro_IIIA"/>
</dbReference>
<feature type="site" description="Contributes to substrate recognition" evidence="3">
    <location>
        <position position="93"/>
    </location>
</feature>
<dbReference type="AlphaFoldDB" id="A0AAU8N9I6"/>
<evidence type="ECO:0000256" key="3">
    <source>
        <dbReference type="PIRSR" id="PIRSR004682-3"/>
    </source>
</evidence>
<feature type="site" description="Stabilizes the phosphoryl group" evidence="3">
    <location>
        <position position="94"/>
    </location>
</feature>
<keyword evidence="4" id="KW-0479">Metal-binding</keyword>
<keyword evidence="1 5" id="KW-0378">Hydrolase</keyword>
<accession>A0AAU8N9I6</accession>
<feature type="active site" description="Proton donor" evidence="2">
    <location>
        <position position="15"/>
    </location>
</feature>
<dbReference type="SUPFAM" id="SSF56784">
    <property type="entry name" value="HAD-like"/>
    <property type="match status" value="1"/>
</dbReference>
<keyword evidence="1" id="KW-0963">Cytoplasm</keyword>
<dbReference type="GO" id="GO:0016791">
    <property type="term" value="F:phosphatase activity"/>
    <property type="evidence" value="ECO:0007669"/>
    <property type="project" value="InterPro"/>
</dbReference>
<dbReference type="PIRSF" id="PIRSF004682">
    <property type="entry name" value="GmhB"/>
    <property type="match status" value="1"/>
</dbReference>
<evidence type="ECO:0000256" key="4">
    <source>
        <dbReference type="PIRSR" id="PIRSR004682-4"/>
    </source>
</evidence>
<dbReference type="EMBL" id="CP159992">
    <property type="protein sequence ID" value="XCP93144.1"/>
    <property type="molecule type" value="Genomic_DNA"/>
</dbReference>
<gene>
    <name evidence="5" type="ORF">ABXS70_18115</name>
</gene>
<feature type="active site" description="Proton donor" evidence="2">
    <location>
        <position position="13"/>
    </location>
</feature>
<dbReference type="PANTHER" id="PTHR42891">
    <property type="entry name" value="D-GLYCERO-BETA-D-MANNO-HEPTOSE-1,7-BISPHOSPHATE 7-PHOSPHATASE"/>
    <property type="match status" value="1"/>
</dbReference>
<dbReference type="GO" id="GO:0005737">
    <property type="term" value="C:cytoplasm"/>
    <property type="evidence" value="ECO:0007669"/>
    <property type="project" value="UniProtKB-SubCell"/>
</dbReference>
<proteinExistence type="inferred from homology"/>
<dbReference type="Pfam" id="PF13242">
    <property type="entry name" value="Hydrolase_like"/>
    <property type="match status" value="1"/>
</dbReference>
<dbReference type="PANTHER" id="PTHR42891:SF1">
    <property type="entry name" value="D-GLYCERO-BETA-D-MANNO-HEPTOSE-1,7-BISPHOSPHATE 7-PHOSPHATASE"/>
    <property type="match status" value="1"/>
</dbReference>
<name>A0AAU8N9I6_9BACL</name>
<dbReference type="InterPro" id="IPR004446">
    <property type="entry name" value="Heptose_bisP_phosphatase"/>
</dbReference>